<dbReference type="Proteomes" id="UP001154252">
    <property type="component" value="Unassembled WGS sequence"/>
</dbReference>
<proteinExistence type="inferred from homology"/>
<dbReference type="PANTHER" id="PTHR20959:SF1">
    <property type="entry name" value="TRANSPORT AND GOLGI ORGANIZATION PROTEIN 6 HOMOLOG"/>
    <property type="match status" value="1"/>
</dbReference>
<dbReference type="InterPro" id="IPR016024">
    <property type="entry name" value="ARM-type_fold"/>
</dbReference>
<dbReference type="Pfam" id="PF10363">
    <property type="entry name" value="RTP1_C1"/>
    <property type="match status" value="1"/>
</dbReference>
<evidence type="ECO:0000259" key="3">
    <source>
        <dbReference type="Pfam" id="PF10304"/>
    </source>
</evidence>
<organism evidence="6 7">
    <name type="scientific">Penicillium egyptiacum</name>
    <dbReference type="NCBI Taxonomy" id="1303716"/>
    <lineage>
        <taxon>Eukaryota</taxon>
        <taxon>Fungi</taxon>
        <taxon>Dikarya</taxon>
        <taxon>Ascomycota</taxon>
        <taxon>Pezizomycotina</taxon>
        <taxon>Eurotiomycetes</taxon>
        <taxon>Eurotiomycetidae</taxon>
        <taxon>Eurotiales</taxon>
        <taxon>Aspergillaceae</taxon>
        <taxon>Penicillium</taxon>
    </lineage>
</organism>
<feature type="region of interest" description="Disordered" evidence="2">
    <location>
        <begin position="899"/>
        <end position="940"/>
    </location>
</feature>
<evidence type="ECO:0000313" key="6">
    <source>
        <dbReference type="EMBL" id="CAG8903443.1"/>
    </source>
</evidence>
<name>A0A9W4KKG7_9EURO</name>
<feature type="compositionally biased region" description="Basic and acidic residues" evidence="2">
    <location>
        <begin position="914"/>
        <end position="932"/>
    </location>
</feature>
<feature type="domain" description="RNA polymerase II assembly factor Rtp1 C-terminal" evidence="4">
    <location>
        <begin position="766"/>
        <end position="879"/>
    </location>
</feature>
<dbReference type="EMBL" id="CAJVRC010000882">
    <property type="protein sequence ID" value="CAG8903443.1"/>
    <property type="molecule type" value="Genomic_DNA"/>
</dbReference>
<evidence type="ECO:0000259" key="4">
    <source>
        <dbReference type="Pfam" id="PF10363"/>
    </source>
</evidence>
<keyword evidence="7" id="KW-1185">Reference proteome</keyword>
<feature type="domain" description="TANGO6 N-terminal" evidence="5">
    <location>
        <begin position="120"/>
        <end position="228"/>
    </location>
</feature>
<accession>A0A9W4KKG7</accession>
<evidence type="ECO:0000313" key="7">
    <source>
        <dbReference type="Proteomes" id="UP001154252"/>
    </source>
</evidence>
<reference evidence="6" key="1">
    <citation type="submission" date="2021-07" db="EMBL/GenBank/DDBJ databases">
        <authorList>
            <person name="Branca A.L. A."/>
        </authorList>
    </citation>
    <scope>NUCLEOTIDE SEQUENCE</scope>
</reference>
<evidence type="ECO:0000256" key="1">
    <source>
        <dbReference type="ARBA" id="ARBA00005724"/>
    </source>
</evidence>
<dbReference type="InterPro" id="IPR039600">
    <property type="entry name" value="TANGO6/Rtp1"/>
</dbReference>
<feature type="compositionally biased region" description="Basic residues" evidence="2">
    <location>
        <begin position="900"/>
        <end position="913"/>
    </location>
</feature>
<dbReference type="InterPro" id="IPR019451">
    <property type="entry name" value="Rtp1_C1"/>
</dbReference>
<dbReference type="Pfam" id="PF10304">
    <property type="entry name" value="RTP1_C2"/>
    <property type="match status" value="1"/>
</dbReference>
<comment type="similarity">
    <text evidence="1">Belongs to the Tango6 family.</text>
</comment>
<comment type="caution">
    <text evidence="6">The sequence shown here is derived from an EMBL/GenBank/DDBJ whole genome shotgun (WGS) entry which is preliminary data.</text>
</comment>
<feature type="domain" description="RNA polymerase II assembly factor Rtp1 C-terminal" evidence="3">
    <location>
        <begin position="1085"/>
        <end position="1118"/>
    </location>
</feature>
<dbReference type="GO" id="GO:0009306">
    <property type="term" value="P:protein secretion"/>
    <property type="evidence" value="ECO:0007669"/>
    <property type="project" value="TreeGrafter"/>
</dbReference>
<dbReference type="InterPro" id="IPR019414">
    <property type="entry name" value="Rtp1_C2"/>
</dbReference>
<evidence type="ECO:0008006" key="8">
    <source>
        <dbReference type="Google" id="ProtNLM"/>
    </source>
</evidence>
<dbReference type="AlphaFoldDB" id="A0A9W4KKG7"/>
<sequence length="1169" mass="127094">MRPIPSLAWIRHDKILQLFMMGGPQQLREAFSIAQNFLTPVLDREEIQKTQGKSLLQILSQTSGDHDGAREDASRPTAINRALDILTSIHKSFVSPEDRYGSLQSSGEVVEDSPSEDAKRRRMLHALLDLISLEGIYPSLSSGVGIPLQQRVISVLPAGVIAKQAQVVASSVPHNEPLLRRIIDVLVDVLFDPRPSLQPIIRGRILSDIISGTSDLAFNPNATASSDRNAYQKTLVKIIDDTPTTVLLPTLSAFLQSDTAQWFKSTISGQISQVPLRPGGVVQTIMFIASQFSPTLGQEAQDQSNGPRLTVQAIMQISRLLSSVPSNVDPTAYFETIAPQLLALIDGDDPDLRKTASYVVGNGILGKRAHGAPGTIGHSIFVEPIFNALTANLDAKSRRWISRFTDIEGSMPHTMEVEPSSNVLVDSATVDLALDRLRCLTLQHPNPGLVKRIVHPILLPLWGLVCFSQEEERTSFHGRVLPLLQTYFGISVGAQPLKKLVDNLLWDGGATWTYNKDSEAGIALQRRNEKRNEHSNMVRLIDSLQARAELFVSLLGSDPSSEERTGDIFLYVSQNWLVQPQGSPLPRTTLNGGPVGESGNIIQKLVNAKVAEKLLENFKEALTRRPLRVLELIKQVIDGELHRLSAQETAKQGKHSKVSLSSLANIVEAEDKDREEIDNDSSESVSTAFSLMSTLLASAGFSPTAEIQPLLGSLKKHLDQLIPFLPSTLSKSAATSSMLLEIHLAAADETTTKAVPAHVQDLDTHRQALSNLDSDLPPVQAEGLSLISKLIMNSSPVLDVGSTLTLLLSLITDTSKTVANEEYTYLGAIKIVGTLASRHPRTVIKTLVEEYADRREQRALDERLRIGESLLRTVQELGDALAGETAKVLGEGIVAVAGRRGNKQHAQQARRKQLANERREKERAQRKEKEPAMPEGWSISSGVAKAASELDLTELHSDDESPEQSAYATNVVAAWAAGASADDAPDDLRIRASAISILGSAINVNILGLGPVILSSAVDLALATLTLEREPESAILRRASIVLIFDILKALEAARETRGNQDIGFSFSLLDDSGSSMQGESTIGNIPAMLRTLRFVEGSEEDGLTRGNLRALIESLEAWSEKSLMWGIGAQDGQDAFNPQFGLSDRIAGLQVDPMAGANTGRPRIEEIE</sequence>
<dbReference type="SUPFAM" id="SSF48371">
    <property type="entry name" value="ARM repeat"/>
    <property type="match status" value="1"/>
</dbReference>
<protein>
    <recommendedName>
        <fullName evidence="8">Protein required for cell viability</fullName>
    </recommendedName>
</protein>
<evidence type="ECO:0000259" key="5">
    <source>
        <dbReference type="Pfam" id="PF25267"/>
    </source>
</evidence>
<dbReference type="Pfam" id="PF25267">
    <property type="entry name" value="TANGO6_N"/>
    <property type="match status" value="1"/>
</dbReference>
<dbReference type="OrthoDB" id="39591at2759"/>
<dbReference type="InterPro" id="IPR057347">
    <property type="entry name" value="TANGO6_N"/>
</dbReference>
<dbReference type="PANTHER" id="PTHR20959">
    <property type="entry name" value="TRANSPORT AND GOLGI ORGANIZATION PROTEIN 6 FAMILY MEMBER"/>
    <property type="match status" value="1"/>
</dbReference>
<gene>
    <name evidence="6" type="ORF">PEGY_LOCUS7271</name>
</gene>
<evidence type="ECO:0000256" key="2">
    <source>
        <dbReference type="SAM" id="MobiDB-lite"/>
    </source>
</evidence>